<keyword evidence="2" id="KW-1185">Reference proteome</keyword>
<evidence type="ECO:0000313" key="1">
    <source>
        <dbReference type="EMBL" id="MED6203826.1"/>
    </source>
</evidence>
<dbReference type="Proteomes" id="UP001341840">
    <property type="component" value="Unassembled WGS sequence"/>
</dbReference>
<evidence type="ECO:0000313" key="2">
    <source>
        <dbReference type="Proteomes" id="UP001341840"/>
    </source>
</evidence>
<proteinExistence type="predicted"/>
<sequence>MNLSQGDSLVYSSRSSMVRSINNHKRRHLHFCGKELVVMSFSTVNSHGKRYVVCGRMPKCNLFEWIDDEEERKSGLTKPMRKRIRCFCEQTLTLRTSEPSRLQQLQHWLLPLSKLCFLNSC</sequence>
<accession>A0ABU6Y217</accession>
<protein>
    <recommendedName>
        <fullName evidence="3">Zinc finger GRF-type domain-containing protein</fullName>
    </recommendedName>
</protein>
<evidence type="ECO:0008006" key="3">
    <source>
        <dbReference type="Google" id="ProtNLM"/>
    </source>
</evidence>
<reference evidence="1 2" key="1">
    <citation type="journal article" date="2023" name="Plants (Basel)">
        <title>Bridging the Gap: Combining Genomics and Transcriptomics Approaches to Understand Stylosanthes scabra, an Orphan Legume from the Brazilian Caatinga.</title>
        <authorList>
            <person name="Ferreira-Neto J.R.C."/>
            <person name="da Silva M.D."/>
            <person name="Binneck E."/>
            <person name="de Melo N.F."/>
            <person name="da Silva R.H."/>
            <person name="de Melo A.L.T.M."/>
            <person name="Pandolfi V."/>
            <person name="Bustamante F.O."/>
            <person name="Brasileiro-Vidal A.C."/>
            <person name="Benko-Iseppon A.M."/>
        </authorList>
    </citation>
    <scope>NUCLEOTIDE SEQUENCE [LARGE SCALE GENOMIC DNA]</scope>
    <source>
        <tissue evidence="1">Leaves</tissue>
    </source>
</reference>
<name>A0ABU6Y217_9FABA</name>
<gene>
    <name evidence="1" type="ORF">PIB30_003115</name>
</gene>
<dbReference type="EMBL" id="JASCZI010241661">
    <property type="protein sequence ID" value="MED6203826.1"/>
    <property type="molecule type" value="Genomic_DNA"/>
</dbReference>
<comment type="caution">
    <text evidence="1">The sequence shown here is derived from an EMBL/GenBank/DDBJ whole genome shotgun (WGS) entry which is preliminary data.</text>
</comment>
<organism evidence="1 2">
    <name type="scientific">Stylosanthes scabra</name>
    <dbReference type="NCBI Taxonomy" id="79078"/>
    <lineage>
        <taxon>Eukaryota</taxon>
        <taxon>Viridiplantae</taxon>
        <taxon>Streptophyta</taxon>
        <taxon>Embryophyta</taxon>
        <taxon>Tracheophyta</taxon>
        <taxon>Spermatophyta</taxon>
        <taxon>Magnoliopsida</taxon>
        <taxon>eudicotyledons</taxon>
        <taxon>Gunneridae</taxon>
        <taxon>Pentapetalae</taxon>
        <taxon>rosids</taxon>
        <taxon>fabids</taxon>
        <taxon>Fabales</taxon>
        <taxon>Fabaceae</taxon>
        <taxon>Papilionoideae</taxon>
        <taxon>50 kb inversion clade</taxon>
        <taxon>dalbergioids sensu lato</taxon>
        <taxon>Dalbergieae</taxon>
        <taxon>Pterocarpus clade</taxon>
        <taxon>Stylosanthes</taxon>
    </lineage>
</organism>